<sequence>MGLGVNDLTVEFINKCDEDIRKTLCDNILLCGGNTMFKGFDERMRRDLEKLLPDESIKVFAAEERQFSAWSGGSILSCLNTFESMLSTKREYEECGSGIIFRKCL</sequence>
<dbReference type="Gene3D" id="3.30.420.40">
    <property type="match status" value="2"/>
</dbReference>
<dbReference type="AlphaFoldDB" id="A0AAW2YTP1"/>
<dbReference type="SUPFAM" id="SSF53067">
    <property type="entry name" value="Actin-like ATPase domain"/>
    <property type="match status" value="1"/>
</dbReference>
<accession>A0AAW2YTP1</accession>
<gene>
    <name evidence="1" type="ORF">AKO1_007243</name>
</gene>
<dbReference type="InterPro" id="IPR004000">
    <property type="entry name" value="Actin"/>
</dbReference>
<dbReference type="PANTHER" id="PTHR11937">
    <property type="entry name" value="ACTIN"/>
    <property type="match status" value="1"/>
</dbReference>
<proteinExistence type="predicted"/>
<dbReference type="CDD" id="cd10169">
    <property type="entry name" value="ASKHA_NBD_actin-like"/>
    <property type="match status" value="1"/>
</dbReference>
<organism evidence="1 2">
    <name type="scientific">Acrasis kona</name>
    <dbReference type="NCBI Taxonomy" id="1008807"/>
    <lineage>
        <taxon>Eukaryota</taxon>
        <taxon>Discoba</taxon>
        <taxon>Heterolobosea</taxon>
        <taxon>Tetramitia</taxon>
        <taxon>Eutetramitia</taxon>
        <taxon>Acrasidae</taxon>
        <taxon>Acrasis</taxon>
    </lineage>
</organism>
<evidence type="ECO:0000313" key="2">
    <source>
        <dbReference type="Proteomes" id="UP001431209"/>
    </source>
</evidence>
<keyword evidence="2" id="KW-1185">Reference proteome</keyword>
<comment type="caution">
    <text evidence="1">The sequence shown here is derived from an EMBL/GenBank/DDBJ whole genome shotgun (WGS) entry which is preliminary data.</text>
</comment>
<dbReference type="InterPro" id="IPR043129">
    <property type="entry name" value="ATPase_NBD"/>
</dbReference>
<dbReference type="EMBL" id="JAOPGA020000631">
    <property type="protein sequence ID" value="KAL0480150.1"/>
    <property type="molecule type" value="Genomic_DNA"/>
</dbReference>
<reference evidence="1 2" key="1">
    <citation type="submission" date="2024-03" db="EMBL/GenBank/DDBJ databases">
        <title>The Acrasis kona genome and developmental transcriptomes reveal deep origins of eukaryotic multicellular pathways.</title>
        <authorList>
            <person name="Sheikh S."/>
            <person name="Fu C.-J."/>
            <person name="Brown M.W."/>
            <person name="Baldauf S.L."/>
        </authorList>
    </citation>
    <scope>NUCLEOTIDE SEQUENCE [LARGE SCALE GENOMIC DNA]</scope>
    <source>
        <strain evidence="1 2">ATCC MYA-3509</strain>
    </source>
</reference>
<name>A0AAW2YTP1_9EUKA</name>
<dbReference type="Proteomes" id="UP001431209">
    <property type="component" value="Unassembled WGS sequence"/>
</dbReference>
<protein>
    <submittedName>
        <fullName evidence="1">Actin</fullName>
    </submittedName>
</protein>
<dbReference type="Pfam" id="PF00022">
    <property type="entry name" value="Actin"/>
    <property type="match status" value="1"/>
</dbReference>
<evidence type="ECO:0000313" key="1">
    <source>
        <dbReference type="EMBL" id="KAL0480150.1"/>
    </source>
</evidence>